<organism evidence="3 4">
    <name type="scientific">Salmonella enterica I</name>
    <dbReference type="NCBI Taxonomy" id="59201"/>
    <lineage>
        <taxon>Bacteria</taxon>
        <taxon>Pseudomonadati</taxon>
        <taxon>Pseudomonadota</taxon>
        <taxon>Gammaproteobacteria</taxon>
        <taxon>Enterobacterales</taxon>
        <taxon>Enterobacteriaceae</taxon>
        <taxon>Salmonella</taxon>
    </lineage>
</organism>
<reference evidence="3 4" key="1">
    <citation type="submission" date="2018-12" db="EMBL/GenBank/DDBJ databases">
        <authorList>
            <consortium name="Pathogen Informatics"/>
        </authorList>
    </citation>
    <scope>NUCLEOTIDE SEQUENCE [LARGE SCALE GENOMIC DNA]</scope>
    <source>
        <strain evidence="3 4">NCTC129</strain>
    </source>
</reference>
<dbReference type="Gene3D" id="1.50.10.10">
    <property type="match status" value="1"/>
</dbReference>
<dbReference type="EMBL" id="LR134140">
    <property type="protein sequence ID" value="VDZ96901.1"/>
    <property type="molecule type" value="Genomic_DNA"/>
</dbReference>
<dbReference type="GO" id="GO:0005975">
    <property type="term" value="P:carbohydrate metabolic process"/>
    <property type="evidence" value="ECO:0007669"/>
    <property type="project" value="InterPro"/>
</dbReference>
<dbReference type="EC" id="5.-.-.-" evidence="3"/>
<dbReference type="Proteomes" id="UP000282086">
    <property type="component" value="Chromosome"/>
</dbReference>
<evidence type="ECO:0000313" key="3">
    <source>
        <dbReference type="EMBL" id="VDZ96901.1"/>
    </source>
</evidence>
<dbReference type="GO" id="GO:0016853">
    <property type="term" value="F:isomerase activity"/>
    <property type="evidence" value="ECO:0007669"/>
    <property type="project" value="UniProtKB-KW"/>
</dbReference>
<dbReference type="InterPro" id="IPR010819">
    <property type="entry name" value="AGE/CE"/>
</dbReference>
<dbReference type="InterPro" id="IPR008928">
    <property type="entry name" value="6-hairpin_glycosidase_sf"/>
</dbReference>
<proteinExistence type="inferred from homology"/>
<comment type="similarity">
    <text evidence="1">Belongs to the N-acylglucosamine 2-epimerase family.</text>
</comment>
<dbReference type="Pfam" id="PF07221">
    <property type="entry name" value="GlcNAc_2-epim"/>
    <property type="match status" value="1"/>
</dbReference>
<dbReference type="PANTHER" id="PTHR15108">
    <property type="entry name" value="N-ACYLGLUCOSAMINE-2-EPIMERASE"/>
    <property type="match status" value="1"/>
</dbReference>
<evidence type="ECO:0000256" key="2">
    <source>
        <dbReference type="ARBA" id="ARBA00023235"/>
    </source>
</evidence>
<name>A0A447N0R3_SALET</name>
<dbReference type="SUPFAM" id="SSF48208">
    <property type="entry name" value="Six-hairpin glycosidases"/>
    <property type="match status" value="1"/>
</dbReference>
<protein>
    <submittedName>
        <fullName evidence="3">Aldose-ketose isomerase YihS</fullName>
        <ecNumber evidence="3">5.-.-.-</ecNumber>
    </submittedName>
</protein>
<sequence length="162" mass="18558">MGRLMLHIHAALEARCEQPPAWLLEDAKGLFHATVRDAWAPDGADGIVYTVDWEGKPVVRERVRWPIVEAMGTAYALYTVTGDRQYETWYQTWWDYCIKYLMDYENGSWWQELDADNKVTTKVWDGKQDIYHLLHCLVIPRIPLAPGLAPAVAAGLLDINAK</sequence>
<keyword evidence="2 3" id="KW-0413">Isomerase</keyword>
<accession>A0A447N0R3</accession>
<dbReference type="InterPro" id="IPR012341">
    <property type="entry name" value="6hp_glycosidase-like_sf"/>
</dbReference>
<evidence type="ECO:0000313" key="4">
    <source>
        <dbReference type="Proteomes" id="UP000282086"/>
    </source>
</evidence>
<dbReference type="AlphaFoldDB" id="A0A447N0R3"/>
<evidence type="ECO:0000256" key="1">
    <source>
        <dbReference type="ARBA" id="ARBA00008558"/>
    </source>
</evidence>
<gene>
    <name evidence="3" type="primary">yihS_2</name>
    <name evidence="3" type="ORF">NCTC129_03089</name>
</gene>